<dbReference type="Gene3D" id="1.10.8.60">
    <property type="match status" value="1"/>
</dbReference>
<dbReference type="InterPro" id="IPR003593">
    <property type="entry name" value="AAA+_ATPase"/>
</dbReference>
<dbReference type="Gene3D" id="3.40.50.2300">
    <property type="match status" value="1"/>
</dbReference>
<evidence type="ECO:0000259" key="8">
    <source>
        <dbReference type="PROSITE" id="PS50110"/>
    </source>
</evidence>
<dbReference type="SUPFAM" id="SSF52540">
    <property type="entry name" value="P-loop containing nucleoside triphosphate hydrolases"/>
    <property type="match status" value="1"/>
</dbReference>
<dbReference type="SMART" id="SM00448">
    <property type="entry name" value="REC"/>
    <property type="match status" value="1"/>
</dbReference>
<keyword evidence="2" id="KW-0067">ATP-binding</keyword>
<dbReference type="GO" id="GO:0000160">
    <property type="term" value="P:phosphorelay signal transduction system"/>
    <property type="evidence" value="ECO:0007669"/>
    <property type="project" value="InterPro"/>
</dbReference>
<dbReference type="InterPro" id="IPR058031">
    <property type="entry name" value="AAA_lid_NorR"/>
</dbReference>
<dbReference type="SUPFAM" id="SSF46689">
    <property type="entry name" value="Homeodomain-like"/>
    <property type="match status" value="1"/>
</dbReference>
<name>A0A081C188_VECG1</name>
<keyword evidence="4" id="KW-0238">DNA-binding</keyword>
<dbReference type="CDD" id="cd00009">
    <property type="entry name" value="AAA"/>
    <property type="match status" value="1"/>
</dbReference>
<reference evidence="9 10" key="1">
    <citation type="journal article" date="2015" name="PeerJ">
        <title>First genomic representation of candidate bacterial phylum KSB3 points to enhanced environmental sensing as a trigger of wastewater bulking.</title>
        <authorList>
            <person name="Sekiguchi Y."/>
            <person name="Ohashi A."/>
            <person name="Parks D.H."/>
            <person name="Yamauchi T."/>
            <person name="Tyson G.W."/>
            <person name="Hugenholtz P."/>
        </authorList>
    </citation>
    <scope>NUCLEOTIDE SEQUENCE [LARGE SCALE GENOMIC DNA]</scope>
</reference>
<dbReference type="PROSITE" id="PS50045">
    <property type="entry name" value="SIGMA54_INTERACT_4"/>
    <property type="match status" value="1"/>
</dbReference>
<proteinExistence type="predicted"/>
<evidence type="ECO:0000256" key="1">
    <source>
        <dbReference type="ARBA" id="ARBA00022741"/>
    </source>
</evidence>
<dbReference type="Pfam" id="PF00072">
    <property type="entry name" value="Response_reg"/>
    <property type="match status" value="1"/>
</dbReference>
<evidence type="ECO:0000259" key="7">
    <source>
        <dbReference type="PROSITE" id="PS50045"/>
    </source>
</evidence>
<dbReference type="InterPro" id="IPR002078">
    <property type="entry name" value="Sigma_54_int"/>
</dbReference>
<keyword evidence="10" id="KW-1185">Reference proteome</keyword>
<dbReference type="PANTHER" id="PTHR32071">
    <property type="entry name" value="TRANSCRIPTIONAL REGULATORY PROTEIN"/>
    <property type="match status" value="1"/>
</dbReference>
<dbReference type="Pfam" id="PF00158">
    <property type="entry name" value="Sigma54_activat"/>
    <property type="match status" value="1"/>
</dbReference>
<evidence type="ECO:0000256" key="4">
    <source>
        <dbReference type="ARBA" id="ARBA00023125"/>
    </source>
</evidence>
<dbReference type="PROSITE" id="PS00675">
    <property type="entry name" value="SIGMA54_INTERACT_1"/>
    <property type="match status" value="1"/>
</dbReference>
<dbReference type="Pfam" id="PF25601">
    <property type="entry name" value="AAA_lid_14"/>
    <property type="match status" value="1"/>
</dbReference>
<evidence type="ECO:0000256" key="6">
    <source>
        <dbReference type="PROSITE-ProRule" id="PRU00169"/>
    </source>
</evidence>
<keyword evidence="6" id="KW-0597">Phosphoprotein</keyword>
<dbReference type="Gene3D" id="1.10.10.60">
    <property type="entry name" value="Homeodomain-like"/>
    <property type="match status" value="1"/>
</dbReference>
<evidence type="ECO:0000313" key="9">
    <source>
        <dbReference type="EMBL" id="GAK58343.1"/>
    </source>
</evidence>
<dbReference type="Proteomes" id="UP000030661">
    <property type="component" value="Unassembled WGS sequence"/>
</dbReference>
<dbReference type="eggNOG" id="COG2204">
    <property type="taxonomic scope" value="Bacteria"/>
</dbReference>
<dbReference type="InterPro" id="IPR025662">
    <property type="entry name" value="Sigma_54_int_dom_ATP-bd_1"/>
</dbReference>
<evidence type="ECO:0000256" key="3">
    <source>
        <dbReference type="ARBA" id="ARBA00023015"/>
    </source>
</evidence>
<dbReference type="GO" id="GO:0005524">
    <property type="term" value="F:ATP binding"/>
    <property type="evidence" value="ECO:0007669"/>
    <property type="project" value="UniProtKB-KW"/>
</dbReference>
<keyword evidence="5" id="KW-0804">Transcription</keyword>
<dbReference type="InterPro" id="IPR025944">
    <property type="entry name" value="Sigma_54_int_dom_CS"/>
</dbReference>
<sequence length="513" mass="57354">MATQTGTVLVVDDDFTNRTLLAASLEDQGYSVEMAEDGLQALEQLRAQSFDAVLLDLLMPGMDGFEVLKWIKANERLQHLPVIIISVVEDIQSVVRCIEMGATDYLPKPFDPVLLQARLNASLAAKRLHDQEHEYLRNVTLLTDAAAAVEEETFSPDSLAEVAARPDALGQLACVFQNMASEVHARQQYLQHQVQAASKDRYKFGPIIGKSPAMQAVYEQIVNVAATESNVLICGESGTGKELVARTIHNLSHRKAKEFVAVNCGAVPEALFESEFFGYRKGAFTGALMDKQGYFDRAHKGTLFLDEVGELHPSMQVKLLRALQDKEYSALGDAATKSVDVRIISATNRDMLEQLHQGAIRKDFFYRIRVIVITLPPLRDRKEDIPLLIDAFLKEYGDNRDCTTLSPHLVTALCSYHWPGNIRELQNELQRYVVEQRLEFIGDYHGEGVEPPLVPASDAGVDGRSLRELVEAFEKQVIARVQEQNQGHTDQTAAILKIPLRTLYGKIKKYHLR</sequence>
<dbReference type="EMBL" id="DF820467">
    <property type="protein sequence ID" value="GAK58343.1"/>
    <property type="molecule type" value="Genomic_DNA"/>
</dbReference>
<protein>
    <submittedName>
        <fullName evidence="9">Two component, sigma54 specific, transcriptional regulator, Fis family</fullName>
    </submittedName>
</protein>
<dbReference type="InterPro" id="IPR001789">
    <property type="entry name" value="Sig_transdc_resp-reg_receiver"/>
</dbReference>
<dbReference type="InterPro" id="IPR011006">
    <property type="entry name" value="CheY-like_superfamily"/>
</dbReference>
<keyword evidence="3" id="KW-0805">Transcription regulation</keyword>
<dbReference type="PANTHER" id="PTHR32071:SF122">
    <property type="entry name" value="SIGMA FACTOR"/>
    <property type="match status" value="1"/>
</dbReference>
<dbReference type="GO" id="GO:0006355">
    <property type="term" value="P:regulation of DNA-templated transcription"/>
    <property type="evidence" value="ECO:0007669"/>
    <property type="project" value="InterPro"/>
</dbReference>
<organism evidence="9 10">
    <name type="scientific">Vecturithrix granuli</name>
    <dbReference type="NCBI Taxonomy" id="1499967"/>
    <lineage>
        <taxon>Bacteria</taxon>
        <taxon>Candidatus Moduliflexota</taxon>
        <taxon>Candidatus Vecturitrichia</taxon>
        <taxon>Candidatus Vecturitrichales</taxon>
        <taxon>Candidatus Vecturitrichaceae</taxon>
        <taxon>Candidatus Vecturithrix</taxon>
    </lineage>
</organism>
<dbReference type="InterPro" id="IPR027417">
    <property type="entry name" value="P-loop_NTPase"/>
</dbReference>
<evidence type="ECO:0000256" key="5">
    <source>
        <dbReference type="ARBA" id="ARBA00023163"/>
    </source>
</evidence>
<feature type="domain" description="Sigma-54 factor interaction" evidence="7">
    <location>
        <begin position="207"/>
        <end position="434"/>
    </location>
</feature>
<gene>
    <name evidence="9" type="ORF">U27_05317</name>
</gene>
<evidence type="ECO:0000313" key="10">
    <source>
        <dbReference type="Proteomes" id="UP000030661"/>
    </source>
</evidence>
<dbReference type="InterPro" id="IPR025943">
    <property type="entry name" value="Sigma_54_int_dom_ATP-bd_2"/>
</dbReference>
<keyword evidence="1" id="KW-0547">Nucleotide-binding</keyword>
<dbReference type="InterPro" id="IPR009057">
    <property type="entry name" value="Homeodomain-like_sf"/>
</dbReference>
<dbReference type="PROSITE" id="PS00676">
    <property type="entry name" value="SIGMA54_INTERACT_2"/>
    <property type="match status" value="1"/>
</dbReference>
<dbReference type="FunFam" id="3.40.50.300:FF:000006">
    <property type="entry name" value="DNA-binding transcriptional regulator NtrC"/>
    <property type="match status" value="1"/>
</dbReference>
<dbReference type="GO" id="GO:0043565">
    <property type="term" value="F:sequence-specific DNA binding"/>
    <property type="evidence" value="ECO:0007669"/>
    <property type="project" value="InterPro"/>
</dbReference>
<accession>A0A081C188</accession>
<dbReference type="SMART" id="SM00382">
    <property type="entry name" value="AAA"/>
    <property type="match status" value="1"/>
</dbReference>
<dbReference type="PROSITE" id="PS00688">
    <property type="entry name" value="SIGMA54_INTERACT_3"/>
    <property type="match status" value="1"/>
</dbReference>
<dbReference type="PROSITE" id="PS50110">
    <property type="entry name" value="RESPONSE_REGULATORY"/>
    <property type="match status" value="1"/>
</dbReference>
<dbReference type="AlphaFoldDB" id="A0A081C188"/>
<dbReference type="STRING" id="1499967.U27_05317"/>
<dbReference type="Pfam" id="PF02954">
    <property type="entry name" value="HTH_8"/>
    <property type="match status" value="1"/>
</dbReference>
<dbReference type="SUPFAM" id="SSF52172">
    <property type="entry name" value="CheY-like"/>
    <property type="match status" value="1"/>
</dbReference>
<dbReference type="HOGENOM" id="CLU_000445_0_6_0"/>
<dbReference type="InterPro" id="IPR002197">
    <property type="entry name" value="HTH_Fis"/>
</dbReference>
<dbReference type="Gene3D" id="3.40.50.300">
    <property type="entry name" value="P-loop containing nucleotide triphosphate hydrolases"/>
    <property type="match status" value="1"/>
</dbReference>
<evidence type="ECO:0000256" key="2">
    <source>
        <dbReference type="ARBA" id="ARBA00022840"/>
    </source>
</evidence>
<feature type="domain" description="Response regulatory" evidence="8">
    <location>
        <begin position="7"/>
        <end position="123"/>
    </location>
</feature>
<feature type="modified residue" description="4-aspartylphosphate" evidence="6">
    <location>
        <position position="56"/>
    </location>
</feature>